<accession>A0A975B8K3</accession>
<reference evidence="1" key="1">
    <citation type="journal article" date="2021" name="Microb. Physiol.">
        <title>Proteogenomic Insights into the Physiology of Marine, Sulfate-Reducing, Filamentous Desulfonema limicola and Desulfonema magnum.</title>
        <authorList>
            <person name="Schnaars V."/>
            <person name="Wohlbrand L."/>
            <person name="Scheve S."/>
            <person name="Hinrichs C."/>
            <person name="Reinhardt R."/>
            <person name="Rabus R."/>
        </authorList>
    </citation>
    <scope>NUCLEOTIDE SEQUENCE</scope>
    <source>
        <strain evidence="1">5ac10</strain>
    </source>
</reference>
<gene>
    <name evidence="1" type="ORF">dnl_32760</name>
</gene>
<evidence type="ECO:0000313" key="2">
    <source>
        <dbReference type="Proteomes" id="UP000663720"/>
    </source>
</evidence>
<proteinExistence type="predicted"/>
<evidence type="ECO:0000313" key="1">
    <source>
        <dbReference type="EMBL" id="QTA80959.1"/>
    </source>
</evidence>
<protein>
    <submittedName>
        <fullName evidence="1">Uncharacterized protein</fullName>
    </submittedName>
</protein>
<keyword evidence="2" id="KW-1185">Reference proteome</keyword>
<dbReference type="Proteomes" id="UP000663720">
    <property type="component" value="Chromosome"/>
</dbReference>
<dbReference type="EMBL" id="CP061799">
    <property type="protein sequence ID" value="QTA80959.1"/>
    <property type="molecule type" value="Genomic_DNA"/>
</dbReference>
<dbReference type="AlphaFoldDB" id="A0A975B8K3"/>
<dbReference type="KEGG" id="dli:dnl_32760"/>
<sequence>MPFDRYRGAIMFPLPVNYPAFQPVQTSVFFPLKLIIVINLI</sequence>
<organism evidence="1 2">
    <name type="scientific">Desulfonema limicola</name>
    <dbReference type="NCBI Taxonomy" id="45656"/>
    <lineage>
        <taxon>Bacteria</taxon>
        <taxon>Pseudomonadati</taxon>
        <taxon>Thermodesulfobacteriota</taxon>
        <taxon>Desulfobacteria</taxon>
        <taxon>Desulfobacterales</taxon>
        <taxon>Desulfococcaceae</taxon>
        <taxon>Desulfonema</taxon>
    </lineage>
</organism>
<name>A0A975B8K3_9BACT</name>